<dbReference type="Pfam" id="PF00440">
    <property type="entry name" value="TetR_N"/>
    <property type="match status" value="1"/>
</dbReference>
<dbReference type="PRINTS" id="PR00455">
    <property type="entry name" value="HTHTETR"/>
</dbReference>
<dbReference type="GO" id="GO:0046677">
    <property type="term" value="P:response to antibiotic"/>
    <property type="evidence" value="ECO:0007669"/>
    <property type="project" value="InterPro"/>
</dbReference>
<keyword evidence="4" id="KW-0804">Transcription</keyword>
<dbReference type="PANTHER" id="PTHR30055:SF151">
    <property type="entry name" value="TRANSCRIPTIONAL REGULATORY PROTEIN"/>
    <property type="match status" value="1"/>
</dbReference>
<gene>
    <name evidence="7" type="ORF">ITJ42_00550</name>
</gene>
<dbReference type="GO" id="GO:0003700">
    <property type="term" value="F:DNA-binding transcription factor activity"/>
    <property type="evidence" value="ECO:0007669"/>
    <property type="project" value="TreeGrafter"/>
</dbReference>
<dbReference type="InterPro" id="IPR009057">
    <property type="entry name" value="Homeodomain-like_sf"/>
</dbReference>
<feature type="DNA-binding region" description="H-T-H motif" evidence="5">
    <location>
        <begin position="32"/>
        <end position="51"/>
    </location>
</feature>
<dbReference type="RefSeq" id="WP_194673991.1">
    <property type="nucleotide sequence ID" value="NZ_JADKRP010000001.1"/>
</dbReference>
<keyword evidence="1" id="KW-0678">Repressor</keyword>
<keyword evidence="2" id="KW-0805">Transcription regulation</keyword>
<dbReference type="SUPFAM" id="SSF48498">
    <property type="entry name" value="Tetracyclin repressor-like, C-terminal domain"/>
    <property type="match status" value="1"/>
</dbReference>
<evidence type="ECO:0000259" key="6">
    <source>
        <dbReference type="PROSITE" id="PS50977"/>
    </source>
</evidence>
<protein>
    <submittedName>
        <fullName evidence="7">TetR/AcrR family transcriptional regulator C-terminal domain-containing protein</fullName>
    </submittedName>
</protein>
<dbReference type="PANTHER" id="PTHR30055">
    <property type="entry name" value="HTH-TYPE TRANSCRIPTIONAL REGULATOR RUTR"/>
    <property type="match status" value="1"/>
</dbReference>
<comment type="caution">
    <text evidence="7">The sequence shown here is derived from an EMBL/GenBank/DDBJ whole genome shotgun (WGS) entry which is preliminary data.</text>
</comment>
<evidence type="ECO:0000256" key="1">
    <source>
        <dbReference type="ARBA" id="ARBA00022491"/>
    </source>
</evidence>
<evidence type="ECO:0000313" key="7">
    <source>
        <dbReference type="EMBL" id="MBF4629703.1"/>
    </source>
</evidence>
<dbReference type="Pfam" id="PF02909">
    <property type="entry name" value="TetR_C_1"/>
    <property type="match status" value="1"/>
</dbReference>
<dbReference type="InterPro" id="IPR050109">
    <property type="entry name" value="HTH-type_TetR-like_transc_reg"/>
</dbReference>
<organism evidence="7 8">
    <name type="scientific">Clavibacter phaseoli</name>
    <dbReference type="NCBI Taxonomy" id="1734031"/>
    <lineage>
        <taxon>Bacteria</taxon>
        <taxon>Bacillati</taxon>
        <taxon>Actinomycetota</taxon>
        <taxon>Actinomycetes</taxon>
        <taxon>Micrococcales</taxon>
        <taxon>Microbacteriaceae</taxon>
        <taxon>Clavibacter</taxon>
    </lineage>
</organism>
<feature type="domain" description="HTH tetR-type" evidence="6">
    <location>
        <begin position="9"/>
        <end position="69"/>
    </location>
</feature>
<evidence type="ECO:0000313" key="8">
    <source>
        <dbReference type="Proteomes" id="UP000634579"/>
    </source>
</evidence>
<dbReference type="EMBL" id="JADKRP010000001">
    <property type="protein sequence ID" value="MBF4629703.1"/>
    <property type="molecule type" value="Genomic_DNA"/>
</dbReference>
<dbReference type="Gene3D" id="1.10.10.60">
    <property type="entry name" value="Homeodomain-like"/>
    <property type="match status" value="1"/>
</dbReference>
<evidence type="ECO:0000256" key="5">
    <source>
        <dbReference type="PROSITE-ProRule" id="PRU00335"/>
    </source>
</evidence>
<sequence>MARAHAAGRHTRDDVARTALRILDEHGLPDFTMRRLGAALDVQPSALYWHFPDKQSLLAELADRIVAEAATAMTVGRDADWRHRVRHAAEGLRGALLAHRDGAEVVASTTAMGLGARAARDMLSAAVATGGFGDAECARAASALLHFVLGHVAHEQERIQLGRLGLLAVAAREEEPARDFAFGVDLLVRGLGTLA</sequence>
<evidence type="ECO:0000256" key="4">
    <source>
        <dbReference type="ARBA" id="ARBA00023163"/>
    </source>
</evidence>
<dbReference type="Proteomes" id="UP000634579">
    <property type="component" value="Unassembled WGS sequence"/>
</dbReference>
<keyword evidence="3 5" id="KW-0238">DNA-binding</keyword>
<dbReference type="GO" id="GO:0045892">
    <property type="term" value="P:negative regulation of DNA-templated transcription"/>
    <property type="evidence" value="ECO:0007669"/>
    <property type="project" value="InterPro"/>
</dbReference>
<dbReference type="PROSITE" id="PS50977">
    <property type="entry name" value="HTH_TETR_2"/>
    <property type="match status" value="1"/>
</dbReference>
<dbReference type="AlphaFoldDB" id="A0A8I0V810"/>
<dbReference type="InterPro" id="IPR003012">
    <property type="entry name" value="Tet_transcr_reg_TetR"/>
</dbReference>
<proteinExistence type="predicted"/>
<dbReference type="SUPFAM" id="SSF46689">
    <property type="entry name" value="Homeodomain-like"/>
    <property type="match status" value="1"/>
</dbReference>
<name>A0A8I0V810_9MICO</name>
<dbReference type="PRINTS" id="PR00400">
    <property type="entry name" value="TETREPRESSOR"/>
</dbReference>
<dbReference type="InterPro" id="IPR036271">
    <property type="entry name" value="Tet_transcr_reg_TetR-rel_C_sf"/>
</dbReference>
<dbReference type="Gene3D" id="1.10.357.10">
    <property type="entry name" value="Tetracycline Repressor, domain 2"/>
    <property type="match status" value="1"/>
</dbReference>
<dbReference type="InterPro" id="IPR001647">
    <property type="entry name" value="HTH_TetR"/>
</dbReference>
<keyword evidence="8" id="KW-1185">Reference proteome</keyword>
<dbReference type="GO" id="GO:0000976">
    <property type="term" value="F:transcription cis-regulatory region binding"/>
    <property type="evidence" value="ECO:0007669"/>
    <property type="project" value="TreeGrafter"/>
</dbReference>
<dbReference type="InterPro" id="IPR004111">
    <property type="entry name" value="Repressor_TetR_C"/>
</dbReference>
<evidence type="ECO:0000256" key="2">
    <source>
        <dbReference type="ARBA" id="ARBA00023015"/>
    </source>
</evidence>
<accession>A0A8I0V810</accession>
<evidence type="ECO:0000256" key="3">
    <source>
        <dbReference type="ARBA" id="ARBA00023125"/>
    </source>
</evidence>
<reference evidence="7 8" key="1">
    <citation type="submission" date="2020-10" db="EMBL/GenBank/DDBJ databases">
        <title>Draft genome sequences of plant-associated actinobacteria.</title>
        <authorList>
            <person name="Tarlachkov S.V."/>
            <person name="Starodumova I.P."/>
            <person name="Dorofeeva L.V."/>
            <person name="Prisyazhnaya N.V."/>
            <person name="Roubtsova T.V."/>
            <person name="Chizhov V.N."/>
            <person name="Nadler S.A."/>
            <person name="Subbotin S.A."/>
            <person name="Evtushenko L.I."/>
        </authorList>
    </citation>
    <scope>NUCLEOTIDE SEQUENCE [LARGE SCALE GENOMIC DNA]</scope>
    <source>
        <strain evidence="7 8">VKM Ac-2886</strain>
    </source>
</reference>